<feature type="region of interest" description="Disordered" evidence="1">
    <location>
        <begin position="212"/>
        <end position="246"/>
    </location>
</feature>
<name>D2VE86_NAEGR</name>
<dbReference type="Pfam" id="PF04410">
    <property type="entry name" value="Gar1"/>
    <property type="match status" value="1"/>
</dbReference>
<dbReference type="GO" id="GO:0001522">
    <property type="term" value="P:pseudouridine synthesis"/>
    <property type="evidence" value="ECO:0007669"/>
    <property type="project" value="InterPro"/>
</dbReference>
<gene>
    <name evidence="3" type="ORF">NAEGRDRAFT_48838</name>
</gene>
<proteinExistence type="predicted"/>
<dbReference type="GeneID" id="8848897"/>
<dbReference type="SUPFAM" id="SSF50447">
    <property type="entry name" value="Translation proteins"/>
    <property type="match status" value="1"/>
</dbReference>
<evidence type="ECO:0000313" key="3">
    <source>
        <dbReference type="EMBL" id="EFC44838.1"/>
    </source>
</evidence>
<dbReference type="InParanoid" id="D2VE86"/>
<dbReference type="OrthoDB" id="21550at2759"/>
<dbReference type="InterPro" id="IPR036361">
    <property type="entry name" value="SAP_dom_sf"/>
</dbReference>
<dbReference type="Gene3D" id="1.10.720.30">
    <property type="entry name" value="SAP domain"/>
    <property type="match status" value="1"/>
</dbReference>
<feature type="region of interest" description="Disordered" evidence="1">
    <location>
        <begin position="293"/>
        <end position="388"/>
    </location>
</feature>
<dbReference type="OMA" id="DESAFKH"/>
<organism evidence="4">
    <name type="scientific">Naegleria gruberi</name>
    <name type="common">Amoeba</name>
    <dbReference type="NCBI Taxonomy" id="5762"/>
    <lineage>
        <taxon>Eukaryota</taxon>
        <taxon>Discoba</taxon>
        <taxon>Heterolobosea</taxon>
        <taxon>Tetramitia</taxon>
        <taxon>Eutetramitia</taxon>
        <taxon>Vahlkampfiidae</taxon>
        <taxon>Naegleria</taxon>
    </lineage>
</organism>
<dbReference type="InterPro" id="IPR007504">
    <property type="entry name" value="H/ACA_rnp_Gar1/Naf1"/>
</dbReference>
<evidence type="ECO:0000256" key="1">
    <source>
        <dbReference type="SAM" id="MobiDB-lite"/>
    </source>
</evidence>
<dbReference type="SMART" id="SM00513">
    <property type="entry name" value="SAP"/>
    <property type="match status" value="1"/>
</dbReference>
<dbReference type="VEuPathDB" id="AmoebaDB:NAEGRDRAFT_48838"/>
<evidence type="ECO:0000259" key="2">
    <source>
        <dbReference type="PROSITE" id="PS50800"/>
    </source>
</evidence>
<feature type="domain" description="SAP" evidence="2">
    <location>
        <begin position="262"/>
        <end position="296"/>
    </location>
</feature>
<dbReference type="InterPro" id="IPR003034">
    <property type="entry name" value="SAP_dom"/>
</dbReference>
<keyword evidence="4" id="KW-1185">Reference proteome</keyword>
<feature type="compositionally biased region" description="Low complexity" evidence="1">
    <location>
        <begin position="552"/>
        <end position="571"/>
    </location>
</feature>
<dbReference type="KEGG" id="ngr:NAEGRDRAFT_48838"/>
<feature type="compositionally biased region" description="Basic and acidic residues" evidence="1">
    <location>
        <begin position="502"/>
        <end position="511"/>
    </location>
</feature>
<sequence length="601" mass="67915">METNNNEEMYYPRSPTRFVDDEEEVGDSLFISNNNSPTMTIIRNPFDVPTTSTISAFGNVDTNDNMDFNYQMNEQHEESILPPQPQLSACSHSYPDNINEFAVENVDELMQIGKVFNVVEKKVTIEVIVDKNSKVNDLVSQNNVNLRENNSLDPDLIRKQLKLQVGALLFTKEGKPIGKITDIFGTVTKPFYVLTYPDISTMRTAFNIPQEIITSSSEPASKKEEPAQPPSTPTKQKSDSKLSTPKKTDIEDIDDFFAIPDPRELKVVELKPYLQRRGLSPWGKKKNLIAKIRKFERDKRKNQQKGSNSDSDDDSSNSDSESSSSEEEGTTLFTPKKQEPKTQGGEKFALRSLKDLEGMESDEEEHDTKKDEKKNNNTSNTTEKLSQSEIARIKDFGLIYCHNFHSARLDETSTQHMILNHTKAYDAMFNSDDKTEVMTFSDDEDESAFKHQKKEERKNPPPPVPVLKRKYDEALTTTSASEEKQAETPTKVSKKLPFIDISEAKQQEKANIESTTSQQPPVQNENENAPTISESIEEEPKPQITPKQTQNTKSTPKSRSTTKTAGSSSAARKPRARQSTAVIQTTQDEEPSFLSKWCLIM</sequence>
<feature type="compositionally biased region" description="Polar residues" evidence="1">
    <location>
        <begin position="577"/>
        <end position="586"/>
    </location>
</feature>
<evidence type="ECO:0000313" key="4">
    <source>
        <dbReference type="Proteomes" id="UP000006671"/>
    </source>
</evidence>
<dbReference type="InterPro" id="IPR038664">
    <property type="entry name" value="Gar1/Naf1_Cbf5-bd_sf"/>
</dbReference>
<dbReference type="Proteomes" id="UP000006671">
    <property type="component" value="Unassembled WGS sequence"/>
</dbReference>
<dbReference type="SUPFAM" id="SSF68906">
    <property type="entry name" value="SAP domain"/>
    <property type="match status" value="1"/>
</dbReference>
<feature type="region of interest" description="Disordered" evidence="1">
    <location>
        <begin position="441"/>
        <end position="591"/>
    </location>
</feature>
<feature type="compositionally biased region" description="Basic and acidic residues" evidence="1">
    <location>
        <begin position="236"/>
        <end position="246"/>
    </location>
</feature>
<accession>D2VE86</accession>
<dbReference type="AlphaFoldDB" id="D2VE86"/>
<dbReference type="Gene3D" id="2.40.10.230">
    <property type="entry name" value="Probable tRNA pseudouridine synthase domain"/>
    <property type="match status" value="1"/>
</dbReference>
<dbReference type="PROSITE" id="PS50800">
    <property type="entry name" value="SAP"/>
    <property type="match status" value="1"/>
</dbReference>
<protein>
    <submittedName>
        <fullName evidence="3">Predicted protein</fullName>
    </submittedName>
</protein>
<feature type="compositionally biased region" description="Basic and acidic residues" evidence="1">
    <location>
        <begin position="348"/>
        <end position="357"/>
    </location>
</feature>
<feature type="compositionally biased region" description="Basic and acidic residues" evidence="1">
    <location>
        <begin position="366"/>
        <end position="375"/>
    </location>
</feature>
<dbReference type="RefSeq" id="XP_002677582.1">
    <property type="nucleotide sequence ID" value="XM_002677536.1"/>
</dbReference>
<dbReference type="InterPro" id="IPR009000">
    <property type="entry name" value="Transl_B-barrel_sf"/>
</dbReference>
<dbReference type="EMBL" id="GG738866">
    <property type="protein sequence ID" value="EFC44838.1"/>
    <property type="molecule type" value="Genomic_DNA"/>
</dbReference>
<dbReference type="Pfam" id="PF02037">
    <property type="entry name" value="SAP"/>
    <property type="match status" value="1"/>
</dbReference>
<feature type="compositionally biased region" description="Basic and acidic residues" evidence="1">
    <location>
        <begin position="447"/>
        <end position="459"/>
    </location>
</feature>
<reference evidence="3 4" key="1">
    <citation type="journal article" date="2010" name="Cell">
        <title>The genome of Naegleria gruberi illuminates early eukaryotic versatility.</title>
        <authorList>
            <person name="Fritz-Laylin L.K."/>
            <person name="Prochnik S.E."/>
            <person name="Ginger M.L."/>
            <person name="Dacks J.B."/>
            <person name="Carpenter M.L."/>
            <person name="Field M.C."/>
            <person name="Kuo A."/>
            <person name="Paredez A."/>
            <person name="Chapman J."/>
            <person name="Pham J."/>
            <person name="Shu S."/>
            <person name="Neupane R."/>
            <person name="Cipriano M."/>
            <person name="Mancuso J."/>
            <person name="Tu H."/>
            <person name="Salamov A."/>
            <person name="Lindquist E."/>
            <person name="Shapiro H."/>
            <person name="Lucas S."/>
            <person name="Grigoriev I.V."/>
            <person name="Cande W.Z."/>
            <person name="Fulton C."/>
            <person name="Rokhsar D.S."/>
            <person name="Dawson S.C."/>
        </authorList>
    </citation>
    <scope>NUCLEOTIDE SEQUENCE [LARGE SCALE GENOMIC DNA]</scope>
    <source>
        <strain evidence="3 4">NEG-M</strain>
    </source>
</reference>
<feature type="compositionally biased region" description="Polar residues" evidence="1">
    <location>
        <begin position="512"/>
        <end position="534"/>
    </location>
</feature>
<dbReference type="GO" id="GO:0042254">
    <property type="term" value="P:ribosome biogenesis"/>
    <property type="evidence" value="ECO:0007669"/>
    <property type="project" value="InterPro"/>
</dbReference>